<dbReference type="Pfam" id="PF00753">
    <property type="entry name" value="Lactamase_B"/>
    <property type="match status" value="1"/>
</dbReference>
<dbReference type="AlphaFoldDB" id="A0A365H0I7"/>
<dbReference type="Proteomes" id="UP000251891">
    <property type="component" value="Unassembled WGS sequence"/>
</dbReference>
<proteinExistence type="predicted"/>
<evidence type="ECO:0000313" key="3">
    <source>
        <dbReference type="Proteomes" id="UP000251891"/>
    </source>
</evidence>
<reference evidence="2 3" key="1">
    <citation type="submission" date="2018-06" db="EMBL/GenBank/DDBJ databases">
        <title>Actinomadura craniellae sp. nov. isolated from marine sponge Craniella sp.</title>
        <authorList>
            <person name="Li L."/>
            <person name="Xu Q.H."/>
            <person name="Lin H.W."/>
            <person name="Lu Y.H."/>
        </authorList>
    </citation>
    <scope>NUCLEOTIDE SEQUENCE [LARGE SCALE GENOMIC DNA]</scope>
    <source>
        <strain evidence="2 3">LHW63021</strain>
    </source>
</reference>
<evidence type="ECO:0000259" key="1">
    <source>
        <dbReference type="SMART" id="SM00849"/>
    </source>
</evidence>
<dbReference type="OrthoDB" id="2273115at2"/>
<evidence type="ECO:0000313" key="2">
    <source>
        <dbReference type="EMBL" id="RAY11713.1"/>
    </source>
</evidence>
<gene>
    <name evidence="2" type="ORF">DPM19_29310</name>
</gene>
<dbReference type="RefSeq" id="WP_111871291.1">
    <property type="nucleotide sequence ID" value="NZ_QLYX01000017.1"/>
</dbReference>
<dbReference type="PANTHER" id="PTHR42951:SF4">
    <property type="entry name" value="ACYL-COENZYME A THIOESTERASE MBLAC2"/>
    <property type="match status" value="1"/>
</dbReference>
<name>A0A365H0I7_9ACTN</name>
<dbReference type="SUPFAM" id="SSF56281">
    <property type="entry name" value="Metallo-hydrolase/oxidoreductase"/>
    <property type="match status" value="1"/>
</dbReference>
<dbReference type="PANTHER" id="PTHR42951">
    <property type="entry name" value="METALLO-BETA-LACTAMASE DOMAIN-CONTAINING"/>
    <property type="match status" value="1"/>
</dbReference>
<protein>
    <submittedName>
        <fullName evidence="2">MBL fold metallo-hydrolase</fullName>
    </submittedName>
</protein>
<dbReference type="CDD" id="cd16282">
    <property type="entry name" value="metallo-hydrolase-like_MBL-fold"/>
    <property type="match status" value="1"/>
</dbReference>
<dbReference type="InterPro" id="IPR001279">
    <property type="entry name" value="Metallo-B-lactamas"/>
</dbReference>
<dbReference type="InterPro" id="IPR036866">
    <property type="entry name" value="RibonucZ/Hydroxyglut_hydro"/>
</dbReference>
<keyword evidence="2" id="KW-0378">Hydrolase</keyword>
<dbReference type="EMBL" id="QLYX01000017">
    <property type="protein sequence ID" value="RAY11713.1"/>
    <property type="molecule type" value="Genomic_DNA"/>
</dbReference>
<keyword evidence="3" id="KW-1185">Reference proteome</keyword>
<sequence>MFRTPDPRLEEVADRIYAYVQPPGGWCVSNSGVLVGPDGVTLVDTTATLPRARALHGALAGLTPLPTRLVVNTHFHGDHTFGNQVFAEDAVIVGHEECREVMIEGGTVMTYLWPDVEWGEIEISPPSLTFADHLTVHSGDLRVELIHPGVAHTTGDVVVWVPDHGVLFAGDIVFNGGTPFVLAGSVSGTLAALDRLRALGATTIVPGHGDVGGPELYDATEAYLRWLQGVAREGMAAGLTPLEAARETDLGEWAGLLEPERIVGNLFRAYSEERDEPPGVPIDHLVAFGDMIAYNGGQVPACLA</sequence>
<dbReference type="Gene3D" id="3.60.15.10">
    <property type="entry name" value="Ribonuclease Z/Hydroxyacylglutathione hydrolase-like"/>
    <property type="match status" value="1"/>
</dbReference>
<accession>A0A365H0I7</accession>
<dbReference type="GO" id="GO:0016787">
    <property type="term" value="F:hydrolase activity"/>
    <property type="evidence" value="ECO:0007669"/>
    <property type="project" value="UniProtKB-KW"/>
</dbReference>
<organism evidence="2 3">
    <name type="scientific">Actinomadura craniellae</name>
    <dbReference type="NCBI Taxonomy" id="2231787"/>
    <lineage>
        <taxon>Bacteria</taxon>
        <taxon>Bacillati</taxon>
        <taxon>Actinomycetota</taxon>
        <taxon>Actinomycetes</taxon>
        <taxon>Streptosporangiales</taxon>
        <taxon>Thermomonosporaceae</taxon>
        <taxon>Actinomadura</taxon>
    </lineage>
</organism>
<dbReference type="SMART" id="SM00849">
    <property type="entry name" value="Lactamase_B"/>
    <property type="match status" value="1"/>
</dbReference>
<feature type="domain" description="Metallo-beta-lactamase" evidence="1">
    <location>
        <begin position="28"/>
        <end position="208"/>
    </location>
</feature>
<dbReference type="InterPro" id="IPR050855">
    <property type="entry name" value="NDM-1-like"/>
</dbReference>
<comment type="caution">
    <text evidence="2">The sequence shown here is derived from an EMBL/GenBank/DDBJ whole genome shotgun (WGS) entry which is preliminary data.</text>
</comment>